<dbReference type="AlphaFoldDB" id="A0AAE1GD61"/>
<comment type="caution">
    <text evidence="2">The sequence shown here is derived from an EMBL/GenBank/DDBJ whole genome shotgun (WGS) entry which is preliminary data.</text>
</comment>
<organism evidence="2 3">
    <name type="scientific">Petrolisthes cinctipes</name>
    <name type="common">Flat porcelain crab</name>
    <dbReference type="NCBI Taxonomy" id="88211"/>
    <lineage>
        <taxon>Eukaryota</taxon>
        <taxon>Metazoa</taxon>
        <taxon>Ecdysozoa</taxon>
        <taxon>Arthropoda</taxon>
        <taxon>Crustacea</taxon>
        <taxon>Multicrustacea</taxon>
        <taxon>Malacostraca</taxon>
        <taxon>Eumalacostraca</taxon>
        <taxon>Eucarida</taxon>
        <taxon>Decapoda</taxon>
        <taxon>Pleocyemata</taxon>
        <taxon>Anomura</taxon>
        <taxon>Galatheoidea</taxon>
        <taxon>Porcellanidae</taxon>
        <taxon>Petrolisthes</taxon>
    </lineage>
</organism>
<keyword evidence="3" id="KW-1185">Reference proteome</keyword>
<evidence type="ECO:0000313" key="2">
    <source>
        <dbReference type="EMBL" id="KAK3890893.1"/>
    </source>
</evidence>
<feature type="compositionally biased region" description="Polar residues" evidence="1">
    <location>
        <begin position="1"/>
        <end position="11"/>
    </location>
</feature>
<feature type="region of interest" description="Disordered" evidence="1">
    <location>
        <begin position="1"/>
        <end position="146"/>
    </location>
</feature>
<sequence length="241" mass="27044">MSDEQQPSTSTGRRDFRGRPTVPSTVPPPATPTTTTRPVKRRLDTLADIRGVLSELDDYVSSDEDNLDGDDFRDTQNLPSSNSEAFDLDDDESSDPDDPEPVAPAPRPRQGRRAAQDVMGPPQAASMLRRRGHRRVPPPTGIPDPARFRWTEASQDDPYIPNTYVFNDSDSGVGLAARDLPPGAKAMDFYDFFFMWYSWNLLLNKQMYSLSTVVVTQVVRHFHLLNVGSTRQCVKCTCSWH</sequence>
<reference evidence="2" key="1">
    <citation type="submission" date="2023-10" db="EMBL/GenBank/DDBJ databases">
        <title>Genome assemblies of two species of porcelain crab, Petrolisthes cinctipes and Petrolisthes manimaculis (Anomura: Porcellanidae).</title>
        <authorList>
            <person name="Angst P."/>
        </authorList>
    </citation>
    <scope>NUCLEOTIDE SEQUENCE</scope>
    <source>
        <strain evidence="2">PB745_01</strain>
        <tissue evidence="2">Gill</tissue>
    </source>
</reference>
<name>A0AAE1GD61_PETCI</name>
<proteinExistence type="predicted"/>
<feature type="compositionally biased region" description="Acidic residues" evidence="1">
    <location>
        <begin position="55"/>
        <end position="71"/>
    </location>
</feature>
<gene>
    <name evidence="2" type="ORF">Pcinc_005192</name>
</gene>
<evidence type="ECO:0000256" key="1">
    <source>
        <dbReference type="SAM" id="MobiDB-lite"/>
    </source>
</evidence>
<feature type="compositionally biased region" description="Polar residues" evidence="1">
    <location>
        <begin position="75"/>
        <end position="84"/>
    </location>
</feature>
<accession>A0AAE1GD61</accession>
<protein>
    <submittedName>
        <fullName evidence="2">Uncharacterized protein</fullName>
    </submittedName>
</protein>
<dbReference type="Proteomes" id="UP001286313">
    <property type="component" value="Unassembled WGS sequence"/>
</dbReference>
<evidence type="ECO:0000313" key="3">
    <source>
        <dbReference type="Proteomes" id="UP001286313"/>
    </source>
</evidence>
<feature type="compositionally biased region" description="Acidic residues" evidence="1">
    <location>
        <begin position="86"/>
        <end position="100"/>
    </location>
</feature>
<dbReference type="EMBL" id="JAWQEG010000382">
    <property type="protein sequence ID" value="KAK3890893.1"/>
    <property type="molecule type" value="Genomic_DNA"/>
</dbReference>